<feature type="region of interest" description="Disordered" evidence="1">
    <location>
        <begin position="1"/>
        <end position="231"/>
    </location>
</feature>
<reference evidence="2 3" key="1">
    <citation type="submission" date="2016-06" db="EMBL/GenBank/DDBJ databases">
        <title>Evolution of pathogenesis and genome organization in the Tremellales.</title>
        <authorList>
            <person name="Cuomo C."/>
            <person name="Litvintseva A."/>
            <person name="Heitman J."/>
            <person name="Chen Y."/>
            <person name="Sun S."/>
            <person name="Springer D."/>
            <person name="Dromer F."/>
            <person name="Young S."/>
            <person name="Zeng Q."/>
            <person name="Chapman S."/>
            <person name="Gujja S."/>
            <person name="Saif S."/>
            <person name="Birren B."/>
        </authorList>
    </citation>
    <scope>NUCLEOTIDE SEQUENCE [LARGE SCALE GENOMIC DNA]</scope>
    <source>
        <strain evidence="2 3">ATCC 28783</strain>
    </source>
</reference>
<evidence type="ECO:0000313" key="3">
    <source>
        <dbReference type="Proteomes" id="UP000289152"/>
    </source>
</evidence>
<dbReference type="VEuPathDB" id="FungiDB:TREMEDRAFT_58330"/>
<sequence length="497" mass="54006">MVFDELNKPQAKPSKVFSELPRTPFKTPTKKTDMAPPPTPSPRRSATPSSIRSATPSTSWPDVKPTMAQLHSASTIIKPQKRAATQPPPTPPPTDKKPNLSALRFGSVAPFTPPRSRTPSTPRSTPSPSPIRRMGSMGPPTRGRMRSVTPSSPSPRRSMSRASSLMRTLTTRASKTPTPGPVSRASSVVSIGGSSHNPISLDDTDIPSPPSSPSPLARTRESSFSIAGDRESSVVSECGTIISNSDGRHIRDSTFSHYDGTPQPFEEYRTTDPRVAQKHRRDPDDYNPRATSRSSSVSALPLLPPPPPIPERIREVVLVVKNFLNDLELAASSADSSLVDTSDEEVKVEVIHEALFGLERVAGVTKALADGDTAVSPSSIPTFLFAMMNAVDGFLNAPYLEDVGKKKDKGRARQAEWWAARKDDVATHFRLIKRQMDDKTARRVVRALLSVWVADTTGIVDIVKLKVPACDKDMAAELIEDIKSVVDVVLDLGWPRV</sequence>
<feature type="compositionally biased region" description="Low complexity" evidence="1">
    <location>
        <begin position="42"/>
        <end position="59"/>
    </location>
</feature>
<dbReference type="InParanoid" id="A0A4Q1BS28"/>
<evidence type="ECO:0000313" key="2">
    <source>
        <dbReference type="EMBL" id="RXK40795.1"/>
    </source>
</evidence>
<protein>
    <submittedName>
        <fullName evidence="2">Uncharacterized protein</fullName>
    </submittedName>
</protein>
<feature type="region of interest" description="Disordered" evidence="1">
    <location>
        <begin position="243"/>
        <end position="303"/>
    </location>
</feature>
<proteinExistence type="predicted"/>
<dbReference type="Proteomes" id="UP000289152">
    <property type="component" value="Unassembled WGS sequence"/>
</dbReference>
<organism evidence="2 3">
    <name type="scientific">Tremella mesenterica</name>
    <name type="common">Jelly fungus</name>
    <dbReference type="NCBI Taxonomy" id="5217"/>
    <lineage>
        <taxon>Eukaryota</taxon>
        <taxon>Fungi</taxon>
        <taxon>Dikarya</taxon>
        <taxon>Basidiomycota</taxon>
        <taxon>Agaricomycotina</taxon>
        <taxon>Tremellomycetes</taxon>
        <taxon>Tremellales</taxon>
        <taxon>Tremellaceae</taxon>
        <taxon>Tremella</taxon>
    </lineage>
</organism>
<feature type="compositionally biased region" description="Low complexity" evidence="1">
    <location>
        <begin position="114"/>
        <end position="133"/>
    </location>
</feature>
<feature type="compositionally biased region" description="Polar residues" evidence="1">
    <location>
        <begin position="168"/>
        <end position="177"/>
    </location>
</feature>
<gene>
    <name evidence="2" type="ORF">M231_01854</name>
</gene>
<feature type="compositionally biased region" description="Low complexity" evidence="1">
    <location>
        <begin position="288"/>
        <end position="301"/>
    </location>
</feature>
<name>A0A4Q1BS28_TREME</name>
<dbReference type="EMBL" id="SDIL01000014">
    <property type="protein sequence ID" value="RXK40795.1"/>
    <property type="molecule type" value="Genomic_DNA"/>
</dbReference>
<feature type="compositionally biased region" description="Low complexity" evidence="1">
    <location>
        <begin position="146"/>
        <end position="167"/>
    </location>
</feature>
<evidence type="ECO:0000256" key="1">
    <source>
        <dbReference type="SAM" id="MobiDB-lite"/>
    </source>
</evidence>
<dbReference type="AlphaFoldDB" id="A0A4Q1BS28"/>
<keyword evidence="3" id="KW-1185">Reference proteome</keyword>
<feature type="compositionally biased region" description="Polar residues" evidence="1">
    <location>
        <begin position="184"/>
        <end position="198"/>
    </location>
</feature>
<accession>A0A4Q1BS28</accession>
<comment type="caution">
    <text evidence="2">The sequence shown here is derived from an EMBL/GenBank/DDBJ whole genome shotgun (WGS) entry which is preliminary data.</text>
</comment>